<dbReference type="Gene3D" id="3.40.50.300">
    <property type="entry name" value="P-loop containing nucleotide triphosphate hydrolases"/>
    <property type="match status" value="1"/>
</dbReference>
<evidence type="ECO:0000256" key="1">
    <source>
        <dbReference type="ARBA" id="ARBA00022737"/>
    </source>
</evidence>
<dbReference type="PANTHER" id="PTHR10039">
    <property type="entry name" value="AMELOGENIN"/>
    <property type="match status" value="1"/>
</dbReference>
<feature type="non-terminal residue" evidence="5">
    <location>
        <position position="1"/>
    </location>
</feature>
<sequence>MPLKKRLERLVSSFKQGLRRRLGRRDGVDPQSPASLPAVPTTSQAMLTPGSRSRQATVLTSNNNIAVSSPTPAEPGVHWPFLDNLSNAISPVADAFGPLKAIFSDLIDCVHIYEMAAKDRQDYEALRLSLTKTLEELRAHFTGQDSPEMSDAISGLCESIQQEINSVKALEAEGMVRRHIRAGSGSDEVLGCYNRIHGYLTGISIEMSRSIHQRLERQSRDLKEQAMKAEEQTKKIEEEAKKAKEQAKKTGELAKHIKSNHARSYLDRLSPSFSAQFNSTQAIELKRGECTAGTRLEVLANMRQWASTPGSDSGSVYWLNGMAGTGKTTIAYSLCSELEKTKQLGASFFCSRLLPECRDVNRIIPSIAYQLAQHSPVFGAALLKALERDPDIHTRVPAIQFASLIVEPLLKTKPSLKHSLIVVIDALDECENQESTKVVLSTLLHVDDSLHLPIRFFISSRPEPEIHQEMRKRMNAERYSQLILHELDSNTVQTDIHKYIRAALAPMDQVSDSQITQLVGDCGVLFIYAATAVRYISYKNFTKDPYGRLQNVLNASSPGAKQKDKAINDLYTVILKVALEDEDIDDTERKDILRLLHTVVTAQEPLTISALSGLLQLGSEDRVRAAIRPLWSVLHITGSNELVATLHASFPDYMLSKERSGDYYCDRKLYDSVMARLCLECIAAARPRFNICGLDSSAVLDKDVPNLHQKI</sequence>
<protein>
    <recommendedName>
        <fullName evidence="4">Nephrocystin 3-like N-terminal domain-containing protein</fullName>
    </recommendedName>
</protein>
<dbReference type="Proteomes" id="UP000663840">
    <property type="component" value="Unassembled WGS sequence"/>
</dbReference>
<evidence type="ECO:0000256" key="3">
    <source>
        <dbReference type="SAM" id="MobiDB-lite"/>
    </source>
</evidence>
<name>A0A8H2WIA8_9AGAM</name>
<gene>
    <name evidence="5" type="ORF">RDB_LOCUS26816</name>
</gene>
<feature type="coiled-coil region" evidence="2">
    <location>
        <begin position="205"/>
        <end position="253"/>
    </location>
</feature>
<evidence type="ECO:0000256" key="2">
    <source>
        <dbReference type="SAM" id="Coils"/>
    </source>
</evidence>
<feature type="region of interest" description="Disordered" evidence="3">
    <location>
        <begin position="20"/>
        <end position="52"/>
    </location>
</feature>
<accession>A0A8H2WIA8</accession>
<evidence type="ECO:0000313" key="6">
    <source>
        <dbReference type="Proteomes" id="UP000663840"/>
    </source>
</evidence>
<feature type="domain" description="Nephrocystin 3-like N-terminal" evidence="4">
    <location>
        <begin position="301"/>
        <end position="461"/>
    </location>
</feature>
<dbReference type="InterPro" id="IPR056884">
    <property type="entry name" value="NPHP3-like_N"/>
</dbReference>
<reference evidence="5" key="1">
    <citation type="submission" date="2021-01" db="EMBL/GenBank/DDBJ databases">
        <authorList>
            <person name="Kaushik A."/>
        </authorList>
    </citation>
    <scope>NUCLEOTIDE SEQUENCE</scope>
    <source>
        <strain evidence="5">AG1-1A</strain>
    </source>
</reference>
<keyword evidence="1" id="KW-0677">Repeat</keyword>
<proteinExistence type="predicted"/>
<dbReference type="AlphaFoldDB" id="A0A8H2WIA8"/>
<evidence type="ECO:0000259" key="4">
    <source>
        <dbReference type="Pfam" id="PF24883"/>
    </source>
</evidence>
<keyword evidence="2" id="KW-0175">Coiled coil</keyword>
<comment type="caution">
    <text evidence="5">The sequence shown here is derived from an EMBL/GenBank/DDBJ whole genome shotgun (WGS) entry which is preliminary data.</text>
</comment>
<organism evidence="5 6">
    <name type="scientific">Rhizoctonia solani</name>
    <dbReference type="NCBI Taxonomy" id="456999"/>
    <lineage>
        <taxon>Eukaryota</taxon>
        <taxon>Fungi</taxon>
        <taxon>Dikarya</taxon>
        <taxon>Basidiomycota</taxon>
        <taxon>Agaricomycotina</taxon>
        <taxon>Agaricomycetes</taxon>
        <taxon>Cantharellales</taxon>
        <taxon>Ceratobasidiaceae</taxon>
        <taxon>Rhizoctonia</taxon>
    </lineage>
</organism>
<dbReference type="EMBL" id="CAJMWR010000532">
    <property type="protein sequence ID" value="CAE6383969.1"/>
    <property type="molecule type" value="Genomic_DNA"/>
</dbReference>
<dbReference type="Pfam" id="PF24883">
    <property type="entry name" value="NPHP3_N"/>
    <property type="match status" value="1"/>
</dbReference>
<dbReference type="InterPro" id="IPR027417">
    <property type="entry name" value="P-loop_NTPase"/>
</dbReference>
<dbReference type="PANTHER" id="PTHR10039:SF17">
    <property type="entry name" value="FUNGAL STAND N-TERMINAL GOODBYE DOMAIN-CONTAINING PROTEIN-RELATED"/>
    <property type="match status" value="1"/>
</dbReference>
<feature type="compositionally biased region" description="Polar residues" evidence="3">
    <location>
        <begin position="40"/>
        <end position="52"/>
    </location>
</feature>
<dbReference type="SUPFAM" id="SSF52540">
    <property type="entry name" value="P-loop containing nucleoside triphosphate hydrolases"/>
    <property type="match status" value="1"/>
</dbReference>
<evidence type="ECO:0000313" key="5">
    <source>
        <dbReference type="EMBL" id="CAE6383969.1"/>
    </source>
</evidence>